<dbReference type="Pfam" id="PF05721">
    <property type="entry name" value="PhyH"/>
    <property type="match status" value="1"/>
</dbReference>
<feature type="non-terminal residue" evidence="1">
    <location>
        <position position="297"/>
    </location>
</feature>
<dbReference type="PANTHER" id="PTHR20883">
    <property type="entry name" value="PHYTANOYL-COA DIOXYGENASE DOMAIN CONTAINING 1"/>
    <property type="match status" value="1"/>
</dbReference>
<dbReference type="PANTHER" id="PTHR20883:SF48">
    <property type="entry name" value="ECTOINE DIOXYGENASE"/>
    <property type="match status" value="1"/>
</dbReference>
<dbReference type="EMBL" id="UINC01132636">
    <property type="protein sequence ID" value="SVD15073.1"/>
    <property type="molecule type" value="Genomic_DNA"/>
</dbReference>
<dbReference type="AlphaFoldDB" id="A0A382SZC4"/>
<evidence type="ECO:0008006" key="2">
    <source>
        <dbReference type="Google" id="ProtNLM"/>
    </source>
</evidence>
<name>A0A382SZC4_9ZZZZ</name>
<dbReference type="SUPFAM" id="SSF51197">
    <property type="entry name" value="Clavaminate synthase-like"/>
    <property type="match status" value="1"/>
</dbReference>
<sequence length="297" mass="34342">MSEDLGLSSHPLSDLFPQPESIEEWTSYCLSEDQLLEFQEKGFIHGIKVLNHDQIEVLRRELSEMFVPEHEGREFFYEYHSNESTIPETVLFHALGAWRVRKAFHDILWNPAFVMPAYQLLGNGFRFFHDQIFCKPANHGSVVSWHQDFSYWTWTQPMHHLTCWIGLDDSNEENGCVHYVPGSHRWGLIDKLDLAGEMDAVRSLLTSDQIRDFERKVPIVMKEGYASFHHPVLMHGSFENRSPVQRRATVINVFGDGVISNLDFVSVNSPGTKNYPPIPIGNKMEGTYYPLLFNPEE</sequence>
<dbReference type="GO" id="GO:0016491">
    <property type="term" value="F:oxidoreductase activity"/>
    <property type="evidence" value="ECO:0007669"/>
    <property type="project" value="UniProtKB-ARBA"/>
</dbReference>
<reference evidence="1" key="1">
    <citation type="submission" date="2018-05" db="EMBL/GenBank/DDBJ databases">
        <authorList>
            <person name="Lanie J.A."/>
            <person name="Ng W.-L."/>
            <person name="Kazmierczak K.M."/>
            <person name="Andrzejewski T.M."/>
            <person name="Davidsen T.M."/>
            <person name="Wayne K.J."/>
            <person name="Tettelin H."/>
            <person name="Glass J.I."/>
            <person name="Rusch D."/>
            <person name="Podicherti R."/>
            <person name="Tsui H.-C.T."/>
            <person name="Winkler M.E."/>
        </authorList>
    </citation>
    <scope>NUCLEOTIDE SEQUENCE</scope>
</reference>
<evidence type="ECO:0000313" key="1">
    <source>
        <dbReference type="EMBL" id="SVD15073.1"/>
    </source>
</evidence>
<dbReference type="GO" id="GO:0046872">
    <property type="term" value="F:metal ion binding"/>
    <property type="evidence" value="ECO:0007669"/>
    <property type="project" value="UniProtKB-ARBA"/>
</dbReference>
<dbReference type="InterPro" id="IPR008775">
    <property type="entry name" value="Phytyl_CoA_dOase-like"/>
</dbReference>
<organism evidence="1">
    <name type="scientific">marine metagenome</name>
    <dbReference type="NCBI Taxonomy" id="408172"/>
    <lineage>
        <taxon>unclassified sequences</taxon>
        <taxon>metagenomes</taxon>
        <taxon>ecological metagenomes</taxon>
    </lineage>
</organism>
<accession>A0A382SZC4</accession>
<protein>
    <recommendedName>
        <fullName evidence="2">Phytanoyl-CoA dioxygenase family protein</fullName>
    </recommendedName>
</protein>
<gene>
    <name evidence="1" type="ORF">METZ01_LOCUS367927</name>
</gene>
<dbReference type="Gene3D" id="2.60.120.620">
    <property type="entry name" value="q2cbj1_9rhob like domain"/>
    <property type="match status" value="1"/>
</dbReference>
<proteinExistence type="predicted"/>